<name>A0A8E2JP55_9PEZI</name>
<gene>
    <name evidence="1" type="ORF">AOQ84DRAFT_122524</name>
</gene>
<proteinExistence type="predicted"/>
<dbReference type="EMBL" id="KV750561">
    <property type="protein sequence ID" value="OCL04247.1"/>
    <property type="molecule type" value="Genomic_DNA"/>
</dbReference>
<dbReference type="Proteomes" id="UP000250140">
    <property type="component" value="Unassembled WGS sequence"/>
</dbReference>
<evidence type="ECO:0000313" key="2">
    <source>
        <dbReference type="Proteomes" id="UP000250140"/>
    </source>
</evidence>
<reference evidence="1 2" key="1">
    <citation type="journal article" date="2016" name="Nat. Commun.">
        <title>Ectomycorrhizal ecology is imprinted in the genome of the dominant symbiotic fungus Cenococcum geophilum.</title>
        <authorList>
            <consortium name="DOE Joint Genome Institute"/>
            <person name="Peter M."/>
            <person name="Kohler A."/>
            <person name="Ohm R.A."/>
            <person name="Kuo A."/>
            <person name="Krutzmann J."/>
            <person name="Morin E."/>
            <person name="Arend M."/>
            <person name="Barry K.W."/>
            <person name="Binder M."/>
            <person name="Choi C."/>
            <person name="Clum A."/>
            <person name="Copeland A."/>
            <person name="Grisel N."/>
            <person name="Haridas S."/>
            <person name="Kipfer T."/>
            <person name="LaButti K."/>
            <person name="Lindquist E."/>
            <person name="Lipzen A."/>
            <person name="Maire R."/>
            <person name="Meier B."/>
            <person name="Mihaltcheva S."/>
            <person name="Molinier V."/>
            <person name="Murat C."/>
            <person name="Poggeler S."/>
            <person name="Quandt C.A."/>
            <person name="Sperisen C."/>
            <person name="Tritt A."/>
            <person name="Tisserant E."/>
            <person name="Crous P.W."/>
            <person name="Henrissat B."/>
            <person name="Nehls U."/>
            <person name="Egli S."/>
            <person name="Spatafora J.W."/>
            <person name="Grigoriev I.V."/>
            <person name="Martin F.M."/>
        </authorList>
    </citation>
    <scope>NUCLEOTIDE SEQUENCE [LARGE SCALE GENOMIC DNA]</scope>
    <source>
        <strain evidence="1 2">CBS 207.34</strain>
    </source>
</reference>
<dbReference type="AlphaFoldDB" id="A0A8E2JP55"/>
<organism evidence="1 2">
    <name type="scientific">Glonium stellatum</name>
    <dbReference type="NCBI Taxonomy" id="574774"/>
    <lineage>
        <taxon>Eukaryota</taxon>
        <taxon>Fungi</taxon>
        <taxon>Dikarya</taxon>
        <taxon>Ascomycota</taxon>
        <taxon>Pezizomycotina</taxon>
        <taxon>Dothideomycetes</taxon>
        <taxon>Pleosporomycetidae</taxon>
        <taxon>Gloniales</taxon>
        <taxon>Gloniaceae</taxon>
        <taxon>Glonium</taxon>
    </lineage>
</organism>
<keyword evidence="2" id="KW-1185">Reference proteome</keyword>
<protein>
    <submittedName>
        <fullName evidence="1">Uncharacterized protein</fullName>
    </submittedName>
</protein>
<evidence type="ECO:0000313" key="1">
    <source>
        <dbReference type="EMBL" id="OCL04247.1"/>
    </source>
</evidence>
<accession>A0A8E2JP55</accession>
<sequence>MRLTMLMLTSLPDTYGHIHTSFLRVPTTASPESSEAISSICRSKMYTVYDRSSSAASGGPRFPFPRGSRRARVGLRFQR</sequence>